<name>A0A0U1LW38_TALIS</name>
<proteinExistence type="predicted"/>
<gene>
    <name evidence="2" type="ORF">PISL3812_04618</name>
</gene>
<feature type="compositionally biased region" description="Polar residues" evidence="1">
    <location>
        <begin position="20"/>
        <end position="33"/>
    </location>
</feature>
<feature type="compositionally biased region" description="Basic and acidic residues" evidence="1">
    <location>
        <begin position="62"/>
        <end position="72"/>
    </location>
</feature>
<evidence type="ECO:0000256" key="1">
    <source>
        <dbReference type="SAM" id="MobiDB-lite"/>
    </source>
</evidence>
<dbReference type="AlphaFoldDB" id="A0A0U1LW38"/>
<dbReference type="Proteomes" id="UP000054383">
    <property type="component" value="Unassembled WGS sequence"/>
</dbReference>
<feature type="compositionally biased region" description="Basic and acidic residues" evidence="1">
    <location>
        <begin position="1"/>
        <end position="15"/>
    </location>
</feature>
<reference evidence="2 3" key="1">
    <citation type="submission" date="2015-04" db="EMBL/GenBank/DDBJ databases">
        <authorList>
            <person name="Syromyatnikov M.Y."/>
            <person name="Popov V.N."/>
        </authorList>
    </citation>
    <scope>NUCLEOTIDE SEQUENCE [LARGE SCALE GENOMIC DNA]</scope>
    <source>
        <strain evidence="2">WF-38-12</strain>
    </source>
</reference>
<feature type="region of interest" description="Disordered" evidence="1">
    <location>
        <begin position="1"/>
        <end position="106"/>
    </location>
</feature>
<dbReference type="OrthoDB" id="4357148at2759"/>
<evidence type="ECO:0008006" key="4">
    <source>
        <dbReference type="Google" id="ProtNLM"/>
    </source>
</evidence>
<evidence type="ECO:0000313" key="3">
    <source>
        <dbReference type="Proteomes" id="UP000054383"/>
    </source>
</evidence>
<sequence>MSNRYEREAEDRYEAENDFSPVSGNVVDSSYNTKKSERTPVQADSRPYDDPFKPPQSNSDQQLERDEHEAIDKSNILGGSRLRRSKPQTTNRYNEGPDEDDVPSQP</sequence>
<dbReference type="OMA" id="KYNEGPD"/>
<accession>A0A0U1LW38</accession>
<dbReference type="EMBL" id="CVMT01000003">
    <property type="protein sequence ID" value="CRG87599.1"/>
    <property type="molecule type" value="Genomic_DNA"/>
</dbReference>
<organism evidence="2 3">
    <name type="scientific">Talaromyces islandicus</name>
    <name type="common">Penicillium islandicum</name>
    <dbReference type="NCBI Taxonomy" id="28573"/>
    <lineage>
        <taxon>Eukaryota</taxon>
        <taxon>Fungi</taxon>
        <taxon>Dikarya</taxon>
        <taxon>Ascomycota</taxon>
        <taxon>Pezizomycotina</taxon>
        <taxon>Eurotiomycetes</taxon>
        <taxon>Eurotiomycetidae</taxon>
        <taxon>Eurotiales</taxon>
        <taxon>Trichocomaceae</taxon>
        <taxon>Talaromyces</taxon>
        <taxon>Talaromyces sect. Islandici</taxon>
    </lineage>
</organism>
<protein>
    <recommendedName>
        <fullName evidence="4">Histone chaperone domain-containing protein</fullName>
    </recommendedName>
</protein>
<keyword evidence="3" id="KW-1185">Reference proteome</keyword>
<feature type="compositionally biased region" description="Acidic residues" evidence="1">
    <location>
        <begin position="96"/>
        <end position="106"/>
    </location>
</feature>
<evidence type="ECO:0000313" key="2">
    <source>
        <dbReference type="EMBL" id="CRG87599.1"/>
    </source>
</evidence>